<protein>
    <submittedName>
        <fullName evidence="2">Uncharacterized protein</fullName>
    </submittedName>
</protein>
<feature type="compositionally biased region" description="Basic and acidic residues" evidence="1">
    <location>
        <begin position="152"/>
        <end position="170"/>
    </location>
</feature>
<feature type="compositionally biased region" description="Basic and acidic residues" evidence="1">
    <location>
        <begin position="123"/>
        <end position="139"/>
    </location>
</feature>
<evidence type="ECO:0000313" key="2">
    <source>
        <dbReference type="EMBL" id="EFP06318.1"/>
    </source>
</evidence>
<dbReference type="Proteomes" id="UP000008281">
    <property type="component" value="Unassembled WGS sequence"/>
</dbReference>
<organism evidence="3">
    <name type="scientific">Caenorhabditis remanei</name>
    <name type="common">Caenorhabditis vulgaris</name>
    <dbReference type="NCBI Taxonomy" id="31234"/>
    <lineage>
        <taxon>Eukaryota</taxon>
        <taxon>Metazoa</taxon>
        <taxon>Ecdysozoa</taxon>
        <taxon>Nematoda</taxon>
        <taxon>Chromadorea</taxon>
        <taxon>Rhabditida</taxon>
        <taxon>Rhabditina</taxon>
        <taxon>Rhabditomorpha</taxon>
        <taxon>Rhabditoidea</taxon>
        <taxon>Rhabditidae</taxon>
        <taxon>Peloderinae</taxon>
        <taxon>Caenorhabditis</taxon>
    </lineage>
</organism>
<dbReference type="AlphaFoldDB" id="E3NLY7"/>
<sequence>MEDFYLTLPSSTETPSFSNTLSVYTTRLPQVLNLEKDKWVVGATDIIYPYSYKNVNKVLKCYIHFKDARQPVYFNFPANQYKTVDQVLSVLNGNPRKRRNVTDAGHAEALVGALTGGSGADKSPGKDSTNSDKVSHDEVLVGALTGGSAPDKSPEKDSEASSDNTSHDEVLVGTLKSGKQGPENTDAQTQDSTSEPKTSSGNSEDTDKPLVGALTGGSAPDKSPEKDSEASSDNTSHDEVLVGTLTGGSAPDVSPGKDSANSDNASHDVVLVGALTGGEQGSEDGPEKDSASHEKPLVKALKVGEQGHKDGPEKDSASHDVVLVGALTGGEHGSEDGPEKDSDNASHDKPLVKALKGGKKDGDKQTDSEMLAFLLTFILLTMREKEERDQIVEAFKSAETSGVKENEDVVKESVETKEDGNDVLKKILEKHFTELEKLHGVDSSLQEAIKKMADNQTTFLETFQNVNNPNTLNSIVSKMSDDQSAFLKALSEKEDSSVVKKAIDALKSQLINNSKYEYKKLIGAIEEARLDELTSLRNAMKPKNVPFIGNLINFKVENDVLKVQFKDPNVLFIEFDKECAYFLGFHNCIVKNNETASSSIDFFGNISTLYVYCDVVDQTIVGNSKSSLLTVIPCKGKYGEMVQHTFPVPRYLPLMNGTIDSIKVQILSEFGDRIHFNWGSTIITLHFRKIA</sequence>
<feature type="compositionally biased region" description="Basic and acidic residues" evidence="1">
    <location>
        <begin position="332"/>
        <end position="351"/>
    </location>
</feature>
<evidence type="ECO:0000313" key="3">
    <source>
        <dbReference type="Proteomes" id="UP000008281"/>
    </source>
</evidence>
<reference evidence="2" key="1">
    <citation type="submission" date="2007-07" db="EMBL/GenBank/DDBJ databases">
        <title>PCAP assembly of the Caenorhabditis remanei genome.</title>
        <authorList>
            <consortium name="The Caenorhabditis remanei Sequencing Consortium"/>
            <person name="Wilson R.K."/>
        </authorList>
    </citation>
    <scope>NUCLEOTIDE SEQUENCE [LARGE SCALE GENOMIC DNA]</scope>
    <source>
        <strain evidence="2">PB4641</strain>
    </source>
</reference>
<feature type="compositionally biased region" description="Basic and acidic residues" evidence="1">
    <location>
        <begin position="285"/>
        <end position="297"/>
    </location>
</feature>
<accession>E3NLY7</accession>
<feature type="compositionally biased region" description="Polar residues" evidence="1">
    <location>
        <begin position="182"/>
        <end position="203"/>
    </location>
</feature>
<dbReference type="OrthoDB" id="6422898at2759"/>
<keyword evidence="3" id="KW-1185">Reference proteome</keyword>
<dbReference type="HOGENOM" id="CLU_015332_1_0_1"/>
<feature type="compositionally biased region" description="Basic and acidic residues" evidence="1">
    <location>
        <begin position="305"/>
        <end position="318"/>
    </location>
</feature>
<name>E3NLY7_CAERE</name>
<dbReference type="InParanoid" id="E3NLY7"/>
<feature type="region of interest" description="Disordered" evidence="1">
    <location>
        <begin position="113"/>
        <end position="365"/>
    </location>
</feature>
<gene>
    <name evidence="2" type="ORF">CRE_20616</name>
</gene>
<dbReference type="EMBL" id="DS268955">
    <property type="protein sequence ID" value="EFP06318.1"/>
    <property type="molecule type" value="Genomic_DNA"/>
</dbReference>
<feature type="compositionally biased region" description="Basic and acidic residues" evidence="1">
    <location>
        <begin position="222"/>
        <end position="240"/>
    </location>
</feature>
<dbReference type="eggNOG" id="ENOG502SFR4">
    <property type="taxonomic scope" value="Eukaryota"/>
</dbReference>
<evidence type="ECO:0000256" key="1">
    <source>
        <dbReference type="SAM" id="MobiDB-lite"/>
    </source>
</evidence>
<proteinExistence type="predicted"/>